<evidence type="ECO:0000256" key="1">
    <source>
        <dbReference type="SAM" id="SignalP"/>
    </source>
</evidence>
<dbReference type="InterPro" id="IPR001466">
    <property type="entry name" value="Beta-lactam-related"/>
</dbReference>
<protein>
    <recommendedName>
        <fullName evidence="2">Beta-lactamase-related domain-containing protein</fullName>
    </recommendedName>
</protein>
<dbReference type="EMBL" id="LRXL01000026">
    <property type="protein sequence ID" value="OAB80423.1"/>
    <property type="molecule type" value="Genomic_DNA"/>
</dbReference>
<organism evidence="3 4">
    <name type="scientific">Cochleicola gelatinilyticus</name>
    <dbReference type="NCBI Taxonomy" id="1763537"/>
    <lineage>
        <taxon>Bacteria</taxon>
        <taxon>Pseudomonadati</taxon>
        <taxon>Bacteroidota</taxon>
        <taxon>Flavobacteriia</taxon>
        <taxon>Flavobacteriales</taxon>
        <taxon>Flavobacteriaceae</taxon>
        <taxon>Cochleicola</taxon>
    </lineage>
</organism>
<gene>
    <name evidence="3" type="ORF">ULVI_06720</name>
</gene>
<dbReference type="InterPro" id="IPR012338">
    <property type="entry name" value="Beta-lactam/transpept-like"/>
</dbReference>
<sequence>MKSLLCCIILSFFSSPLIAQIDFSEKNYIKNSLLSEMDTKVIDGKYENITSILIAQNGKLIFEKYYNNTSEATQHNVRSGTKTIATFLTGLAIDKGFITSEKDKIFPYLKHKKPVKNPDPRKEHITIEDLLTMSSMLEADDGNYLSRGHEERMYYIEDWTQFFIDLPIRSYPFNPPPSEQPYGRFFHYASAQAAAVSEIVETAIGKKADVFLKENLFDPLEISEYKLHYTPSGYLNTAGGSEYRSRDFLKLVQLCLQKGTWNNKQVLSKTWIEKATSPKANAREGVDYGYFLWINPFGNETKYDAYYMAGNGGNKMVVIPALNATVVITTTNYNNRNAHNYTDELLNSYIVPALEK</sequence>
<evidence type="ECO:0000313" key="4">
    <source>
        <dbReference type="Proteomes" id="UP000077013"/>
    </source>
</evidence>
<accession>A0A167J8B6</accession>
<name>A0A167J8B6_9FLAO</name>
<dbReference type="RefSeq" id="WP_082830794.1">
    <property type="nucleotide sequence ID" value="NZ_LRXL01000026.1"/>
</dbReference>
<dbReference type="SUPFAM" id="SSF56601">
    <property type="entry name" value="beta-lactamase/transpeptidase-like"/>
    <property type="match status" value="1"/>
</dbReference>
<dbReference type="InterPro" id="IPR050789">
    <property type="entry name" value="Diverse_Enzym_Activities"/>
</dbReference>
<dbReference type="Gene3D" id="3.40.710.10">
    <property type="entry name" value="DD-peptidase/beta-lactamase superfamily"/>
    <property type="match status" value="1"/>
</dbReference>
<dbReference type="PANTHER" id="PTHR43283:SF7">
    <property type="entry name" value="BETA-LACTAMASE-RELATED DOMAIN-CONTAINING PROTEIN"/>
    <property type="match status" value="1"/>
</dbReference>
<feature type="signal peptide" evidence="1">
    <location>
        <begin position="1"/>
        <end position="19"/>
    </location>
</feature>
<dbReference type="AlphaFoldDB" id="A0A167J8B6"/>
<reference evidence="3 4" key="1">
    <citation type="submission" date="2016-02" db="EMBL/GenBank/DDBJ databases">
        <title>Ulvibacter sp. LPB0005, isolated from Thais luteostoma.</title>
        <authorList>
            <person name="Shin S.-K."/>
            <person name="Yi H."/>
        </authorList>
    </citation>
    <scope>NUCLEOTIDE SEQUENCE [LARGE SCALE GENOMIC DNA]</scope>
    <source>
        <strain evidence="3 4">LPB0005</strain>
    </source>
</reference>
<keyword evidence="4" id="KW-1185">Reference proteome</keyword>
<comment type="caution">
    <text evidence="3">The sequence shown here is derived from an EMBL/GenBank/DDBJ whole genome shotgun (WGS) entry which is preliminary data.</text>
</comment>
<feature type="domain" description="Beta-lactamase-related" evidence="2">
    <location>
        <begin position="51"/>
        <end position="334"/>
    </location>
</feature>
<keyword evidence="1" id="KW-0732">Signal</keyword>
<proteinExistence type="predicted"/>
<feature type="chain" id="PRO_5007888702" description="Beta-lactamase-related domain-containing protein" evidence="1">
    <location>
        <begin position="20"/>
        <end position="356"/>
    </location>
</feature>
<evidence type="ECO:0000313" key="3">
    <source>
        <dbReference type="EMBL" id="OAB80423.1"/>
    </source>
</evidence>
<dbReference type="PANTHER" id="PTHR43283">
    <property type="entry name" value="BETA-LACTAMASE-RELATED"/>
    <property type="match status" value="1"/>
</dbReference>
<dbReference type="STRING" id="1763537.ULVI_06720"/>
<evidence type="ECO:0000259" key="2">
    <source>
        <dbReference type="Pfam" id="PF00144"/>
    </source>
</evidence>
<dbReference type="Pfam" id="PF00144">
    <property type="entry name" value="Beta-lactamase"/>
    <property type="match status" value="1"/>
</dbReference>
<dbReference type="Proteomes" id="UP000077013">
    <property type="component" value="Unassembled WGS sequence"/>
</dbReference>
<dbReference type="OrthoDB" id="9773047at2"/>